<feature type="region of interest" description="Disordered" evidence="6">
    <location>
        <begin position="55"/>
        <end position="89"/>
    </location>
</feature>
<proteinExistence type="predicted"/>
<dbReference type="PROSITE" id="PS00463">
    <property type="entry name" value="ZN2_CY6_FUNGAL_1"/>
    <property type="match status" value="1"/>
</dbReference>
<keyword evidence="9" id="KW-1185">Reference proteome</keyword>
<evidence type="ECO:0000256" key="1">
    <source>
        <dbReference type="ARBA" id="ARBA00022723"/>
    </source>
</evidence>
<dbReference type="GO" id="GO:0006351">
    <property type="term" value="P:DNA-templated transcription"/>
    <property type="evidence" value="ECO:0007669"/>
    <property type="project" value="InterPro"/>
</dbReference>
<dbReference type="GO" id="GO:0000435">
    <property type="term" value="P:positive regulation of transcription from RNA polymerase II promoter by galactose"/>
    <property type="evidence" value="ECO:0007669"/>
    <property type="project" value="TreeGrafter"/>
</dbReference>
<dbReference type="PANTHER" id="PTHR47424:SF15">
    <property type="entry name" value="ZN(II)2CYS6 TRANSCRIPTION FACTOR (EUROFUNG)"/>
    <property type="match status" value="1"/>
</dbReference>
<gene>
    <name evidence="8" type="ORF">N7539_008854</name>
</gene>
<keyword evidence="3" id="KW-0238">DNA-binding</keyword>
<evidence type="ECO:0000313" key="8">
    <source>
        <dbReference type="EMBL" id="KAJ5469236.1"/>
    </source>
</evidence>
<dbReference type="GO" id="GO:0008270">
    <property type="term" value="F:zinc ion binding"/>
    <property type="evidence" value="ECO:0007669"/>
    <property type="project" value="InterPro"/>
</dbReference>
<dbReference type="Pfam" id="PF04082">
    <property type="entry name" value="Fungal_trans"/>
    <property type="match status" value="1"/>
</dbReference>
<evidence type="ECO:0000259" key="7">
    <source>
        <dbReference type="PROSITE" id="PS50048"/>
    </source>
</evidence>
<dbReference type="Proteomes" id="UP001148312">
    <property type="component" value="Unassembled WGS sequence"/>
</dbReference>
<evidence type="ECO:0000313" key="9">
    <source>
        <dbReference type="Proteomes" id="UP001148312"/>
    </source>
</evidence>
<reference evidence="8" key="2">
    <citation type="journal article" date="2023" name="IMA Fungus">
        <title>Comparative genomic study of the Penicillium genus elucidates a diverse pangenome and 15 lateral gene transfer events.</title>
        <authorList>
            <person name="Petersen C."/>
            <person name="Sorensen T."/>
            <person name="Nielsen M.R."/>
            <person name="Sondergaard T.E."/>
            <person name="Sorensen J.L."/>
            <person name="Fitzpatrick D.A."/>
            <person name="Frisvad J.C."/>
            <person name="Nielsen K.L."/>
        </authorList>
    </citation>
    <scope>NUCLEOTIDE SEQUENCE</scope>
    <source>
        <strain evidence="8">IBT 30728</strain>
    </source>
</reference>
<dbReference type="EMBL" id="JAPWDQ010000015">
    <property type="protein sequence ID" value="KAJ5469236.1"/>
    <property type="molecule type" value="Genomic_DNA"/>
</dbReference>
<dbReference type="GeneID" id="81628699"/>
<feature type="compositionally biased region" description="Basic and acidic residues" evidence="6">
    <location>
        <begin position="57"/>
        <end position="70"/>
    </location>
</feature>
<dbReference type="GO" id="GO:0005634">
    <property type="term" value="C:nucleus"/>
    <property type="evidence" value="ECO:0007669"/>
    <property type="project" value="TreeGrafter"/>
</dbReference>
<name>A0A9X0BJ54_9EURO</name>
<dbReference type="Gene3D" id="4.10.240.10">
    <property type="entry name" value="Zn(2)-C6 fungal-type DNA-binding domain"/>
    <property type="match status" value="1"/>
</dbReference>
<dbReference type="GO" id="GO:0000981">
    <property type="term" value="F:DNA-binding transcription factor activity, RNA polymerase II-specific"/>
    <property type="evidence" value="ECO:0007669"/>
    <property type="project" value="InterPro"/>
</dbReference>
<evidence type="ECO:0000256" key="5">
    <source>
        <dbReference type="ARBA" id="ARBA00023242"/>
    </source>
</evidence>
<evidence type="ECO:0000256" key="6">
    <source>
        <dbReference type="SAM" id="MobiDB-lite"/>
    </source>
</evidence>
<dbReference type="SMART" id="SM00906">
    <property type="entry name" value="Fungal_trans"/>
    <property type="match status" value="1"/>
</dbReference>
<dbReference type="CDD" id="cd00067">
    <property type="entry name" value="GAL4"/>
    <property type="match status" value="1"/>
</dbReference>
<evidence type="ECO:0000256" key="3">
    <source>
        <dbReference type="ARBA" id="ARBA00023125"/>
    </source>
</evidence>
<dbReference type="PANTHER" id="PTHR47424">
    <property type="entry name" value="REGULATORY PROTEIN GAL4"/>
    <property type="match status" value="1"/>
</dbReference>
<keyword evidence="5" id="KW-0539">Nucleus</keyword>
<comment type="caution">
    <text evidence="8">The sequence shown here is derived from an EMBL/GenBank/DDBJ whole genome shotgun (WGS) entry which is preliminary data.</text>
</comment>
<dbReference type="RefSeq" id="XP_056785826.1">
    <property type="nucleotide sequence ID" value="XM_056938449.1"/>
</dbReference>
<dbReference type="PROSITE" id="PS50048">
    <property type="entry name" value="ZN2_CY6_FUNGAL_2"/>
    <property type="match status" value="1"/>
</dbReference>
<reference evidence="8" key="1">
    <citation type="submission" date="2022-12" db="EMBL/GenBank/DDBJ databases">
        <authorList>
            <person name="Petersen C."/>
        </authorList>
    </citation>
    <scope>NUCLEOTIDE SEQUENCE</scope>
    <source>
        <strain evidence="8">IBT 30728</strain>
    </source>
</reference>
<feature type="domain" description="Zn(2)-C6 fungal-type" evidence="7">
    <location>
        <begin position="17"/>
        <end position="46"/>
    </location>
</feature>
<dbReference type="Pfam" id="PF00172">
    <property type="entry name" value="Zn_clus"/>
    <property type="match status" value="1"/>
</dbReference>
<organism evidence="8 9">
    <name type="scientific">Penicillium diatomitis</name>
    <dbReference type="NCBI Taxonomy" id="2819901"/>
    <lineage>
        <taxon>Eukaryota</taxon>
        <taxon>Fungi</taxon>
        <taxon>Dikarya</taxon>
        <taxon>Ascomycota</taxon>
        <taxon>Pezizomycotina</taxon>
        <taxon>Eurotiomycetes</taxon>
        <taxon>Eurotiomycetidae</taxon>
        <taxon>Eurotiales</taxon>
        <taxon>Aspergillaceae</taxon>
        <taxon>Penicillium</taxon>
    </lineage>
</organism>
<dbReference type="InterPro" id="IPR051127">
    <property type="entry name" value="Fungal_SecMet_Regulators"/>
</dbReference>
<evidence type="ECO:0000256" key="4">
    <source>
        <dbReference type="ARBA" id="ARBA00023163"/>
    </source>
</evidence>
<dbReference type="SUPFAM" id="SSF57701">
    <property type="entry name" value="Zn2/Cys6 DNA-binding domain"/>
    <property type="match status" value="1"/>
</dbReference>
<protein>
    <recommendedName>
        <fullName evidence="7">Zn(2)-C6 fungal-type domain-containing protein</fullName>
    </recommendedName>
</protein>
<dbReference type="InterPro" id="IPR007219">
    <property type="entry name" value="XnlR_reg_dom"/>
</dbReference>
<keyword evidence="2" id="KW-0805">Transcription regulation</keyword>
<sequence>MADAIKPPTGAWRIPKACQECRKRKIRCNGLNPCKTCQQRETPCIYREVTRQRKRRIDTDHPLSESDSRHAPRVSPSFAPNSKTDGPSMMVQYPSSVSATHMASPSCKLELYYGPTSHFSLIQHVYHELVPNASSEAASSGQVEEAGAGLDLFSFRRIFFGTPDSQEAGKSSSSADMGMMFLPYNLAKIFLDRYLAHLYHVMPHQPKAYFKQCLEKLYDPSPSEHPDTLTRAMLLLSMAIGSLGTEQYAWGDVLFERVKESLIPERCLETNQECSSYGNYQNEQGRPNSAFLHLGTATRKAISAGLHKDVPPGDIQRQKTIEERRVTFWSLYNFETWFCFHVGRPSSLYLKDVAIEYAQDPFVRLLTELCKTISRSGNEIYSQRHESLLHMWRVARSIIHDLRNHEVYMKQALGFDLDASIEIGSLGVRQTIFITLYYHTLLLTFRPFLIFRGHWKRSLKASTQPPDTNAPPRSFKVPTWLNEACNHAITAASKTIHHLSEASRRNDLVKQLRYHGHFLSSSAFTLIYDLLHDPSTATSHLPWIYTTLQTLGSMRPGDPIDSTISAIQTVLRKINPSYEFLPYSDQYTSLKTKASVPMSSPAGNTASQPYGWIPSATTFTPRPGFTQNFDLSAPQWNLQHLEGPETGASSGSTDDLLDFTQSDMGWNFDFSTMDLEAFCSTYDQLSG</sequence>
<keyword evidence="1" id="KW-0479">Metal-binding</keyword>
<evidence type="ECO:0000256" key="2">
    <source>
        <dbReference type="ARBA" id="ARBA00023015"/>
    </source>
</evidence>
<accession>A0A9X0BJ54</accession>
<dbReference type="SMART" id="SM00066">
    <property type="entry name" value="GAL4"/>
    <property type="match status" value="1"/>
</dbReference>
<dbReference type="AlphaFoldDB" id="A0A9X0BJ54"/>
<keyword evidence="4" id="KW-0804">Transcription</keyword>
<dbReference type="InterPro" id="IPR001138">
    <property type="entry name" value="Zn2Cys6_DnaBD"/>
</dbReference>
<dbReference type="GO" id="GO:0000978">
    <property type="term" value="F:RNA polymerase II cis-regulatory region sequence-specific DNA binding"/>
    <property type="evidence" value="ECO:0007669"/>
    <property type="project" value="TreeGrafter"/>
</dbReference>
<dbReference type="InterPro" id="IPR036864">
    <property type="entry name" value="Zn2-C6_fun-type_DNA-bd_sf"/>
</dbReference>
<dbReference type="CDD" id="cd12148">
    <property type="entry name" value="fungal_TF_MHR"/>
    <property type="match status" value="1"/>
</dbReference>